<feature type="domain" description="4Fe-4S ferredoxin-type" evidence="8">
    <location>
        <begin position="121"/>
        <end position="152"/>
    </location>
</feature>
<dbReference type="NCBIfam" id="TIGR01409">
    <property type="entry name" value="TAT_signal_seq"/>
    <property type="match status" value="1"/>
</dbReference>
<feature type="region of interest" description="Disordered" evidence="7">
    <location>
        <begin position="333"/>
        <end position="353"/>
    </location>
</feature>
<keyword evidence="4" id="KW-0677">Repeat</keyword>
<dbReference type="PANTHER" id="PTHR43545">
    <property type="entry name" value="FORMATE DEHYDROGENASE, NITRATE-INDUCIBLE, IRON-SULFUR SUBUNIT"/>
    <property type="match status" value="1"/>
</dbReference>
<dbReference type="Gene3D" id="3.30.70.20">
    <property type="match status" value="2"/>
</dbReference>
<evidence type="ECO:0000256" key="1">
    <source>
        <dbReference type="ARBA" id="ARBA00004196"/>
    </source>
</evidence>
<comment type="caution">
    <text evidence="9">The sequence shown here is derived from an EMBL/GenBank/DDBJ whole genome shotgun (WGS) entry which is preliminary data.</text>
</comment>
<reference evidence="9 10" key="1">
    <citation type="submission" date="2014-02" db="EMBL/GenBank/DDBJ databases">
        <title>Expanding our view of genomic diversity in Candidatus Accumulibacter clades.</title>
        <authorList>
            <person name="Skennerton C.T."/>
            <person name="Barr J.J."/>
            <person name="Slater F.R."/>
            <person name="Bond P.L."/>
            <person name="Tyson G.W."/>
        </authorList>
    </citation>
    <scope>NUCLEOTIDE SEQUENCE [LARGE SCALE GENOMIC DNA]</scope>
    <source>
        <strain evidence="10">BA-92</strain>
    </source>
</reference>
<dbReference type="EMBL" id="JEMX01000028">
    <property type="protein sequence ID" value="EXI80956.1"/>
    <property type="molecule type" value="Genomic_DNA"/>
</dbReference>
<dbReference type="GO" id="GO:0046872">
    <property type="term" value="F:metal ion binding"/>
    <property type="evidence" value="ECO:0007669"/>
    <property type="project" value="UniProtKB-KW"/>
</dbReference>
<sequence length="353" mass="37551">MHAEISAASRNEKSRRNFLKGCLGAAGTAVASGTLSTLSAPAAARETYQRPPEALGLLYDATLCIGCKACVAACKQANDNPPEFSTADKLWDTPLDTSGNTFNIIKMYRHGTMTTKDAEINGYAFMKTSCMHCADPSCVSACPVTAMTKDPVTGVVAYDADACVGCRYCVVACPFGIPKYQYDSPTGEIGKCELCRHRVADGHYSACAEVCPTGATLHGRTRDLLSEAKRRLALPAGSITRYPRGSIDGGPDQSYEGYVGNYQQHVYGEHEYGGTQVLKLSAVPFAKVGMPNLPPKSSAATSETIQHTLYGGLLMPFAVLGAMTYVAKRNVHHEDEDGHDSSAQAAASKPGKE</sequence>
<dbReference type="NCBIfam" id="NF008134">
    <property type="entry name" value="PRK10882.1"/>
    <property type="match status" value="1"/>
</dbReference>
<feature type="domain" description="4Fe-4S ferredoxin-type" evidence="8">
    <location>
        <begin position="154"/>
        <end position="183"/>
    </location>
</feature>
<dbReference type="SUPFAM" id="SSF54862">
    <property type="entry name" value="4Fe-4S ferredoxins"/>
    <property type="match status" value="1"/>
</dbReference>
<accession>A0A011P032</accession>
<evidence type="ECO:0000256" key="7">
    <source>
        <dbReference type="SAM" id="MobiDB-lite"/>
    </source>
</evidence>
<dbReference type="CDD" id="cd10561">
    <property type="entry name" value="HybA_like"/>
    <property type="match status" value="1"/>
</dbReference>
<keyword evidence="3" id="KW-0479">Metal-binding</keyword>
<dbReference type="InterPro" id="IPR051555">
    <property type="entry name" value="FDH_Electron_Transfer_Unit"/>
</dbReference>
<evidence type="ECO:0000256" key="6">
    <source>
        <dbReference type="ARBA" id="ARBA00023014"/>
    </source>
</evidence>
<dbReference type="GO" id="GO:0051539">
    <property type="term" value="F:4 iron, 4 sulfur cluster binding"/>
    <property type="evidence" value="ECO:0007669"/>
    <property type="project" value="UniProtKB-KW"/>
</dbReference>
<name>A0A011P032_9PROT</name>
<evidence type="ECO:0000256" key="4">
    <source>
        <dbReference type="ARBA" id="ARBA00022737"/>
    </source>
</evidence>
<keyword evidence="5" id="KW-0408">Iron</keyword>
<evidence type="ECO:0000313" key="10">
    <source>
        <dbReference type="Proteomes" id="UP000021816"/>
    </source>
</evidence>
<comment type="subcellular location">
    <subcellularLocation>
        <location evidence="1">Cell envelope</location>
    </subcellularLocation>
</comment>
<dbReference type="PATRIC" id="fig|1454003.3.peg.1619"/>
<dbReference type="PANTHER" id="PTHR43545:SF1">
    <property type="entry name" value="HYDROGENASE-2 OPERON PROTEIN HYBA"/>
    <property type="match status" value="1"/>
</dbReference>
<dbReference type="STRING" id="1454003.AW10_01570"/>
<proteinExistence type="predicted"/>
<evidence type="ECO:0000256" key="5">
    <source>
        <dbReference type="ARBA" id="ARBA00023004"/>
    </source>
</evidence>
<dbReference type="PROSITE" id="PS51379">
    <property type="entry name" value="4FE4S_FER_2"/>
    <property type="match status" value="3"/>
</dbReference>
<gene>
    <name evidence="9" type="primary">fdnH</name>
    <name evidence="9" type="ORF">AW10_01570</name>
</gene>
<keyword evidence="2" id="KW-0004">4Fe-4S</keyword>
<evidence type="ECO:0000256" key="3">
    <source>
        <dbReference type="ARBA" id="ARBA00022723"/>
    </source>
</evidence>
<dbReference type="InterPro" id="IPR019546">
    <property type="entry name" value="TAT_signal_bac_arc"/>
</dbReference>
<keyword evidence="6" id="KW-0411">Iron-sulfur</keyword>
<dbReference type="InterPro" id="IPR017896">
    <property type="entry name" value="4Fe4S_Fe-S-bd"/>
</dbReference>
<dbReference type="PROSITE" id="PS51318">
    <property type="entry name" value="TAT"/>
    <property type="match status" value="1"/>
</dbReference>
<dbReference type="PROSITE" id="PS00198">
    <property type="entry name" value="4FE4S_FER_1"/>
    <property type="match status" value="1"/>
</dbReference>
<dbReference type="Proteomes" id="UP000021816">
    <property type="component" value="Unassembled WGS sequence"/>
</dbReference>
<evidence type="ECO:0000259" key="8">
    <source>
        <dbReference type="PROSITE" id="PS51379"/>
    </source>
</evidence>
<organism evidence="9 10">
    <name type="scientific">Candidatus Accumulibacter appositus</name>
    <dbReference type="NCBI Taxonomy" id="1454003"/>
    <lineage>
        <taxon>Bacteria</taxon>
        <taxon>Pseudomonadati</taxon>
        <taxon>Pseudomonadota</taxon>
        <taxon>Betaproteobacteria</taxon>
        <taxon>Candidatus Accumulibacter</taxon>
    </lineage>
</organism>
<dbReference type="GO" id="GO:0030313">
    <property type="term" value="C:cell envelope"/>
    <property type="evidence" value="ECO:0007669"/>
    <property type="project" value="UniProtKB-SubCell"/>
</dbReference>
<dbReference type="InterPro" id="IPR017900">
    <property type="entry name" value="4Fe4S_Fe_S_CS"/>
</dbReference>
<protein>
    <submittedName>
        <fullName evidence="9">Formate dehydrogenase-N subunit beta</fullName>
    </submittedName>
</protein>
<dbReference type="AlphaFoldDB" id="A0A011P032"/>
<dbReference type="Pfam" id="PF13247">
    <property type="entry name" value="Fer4_11"/>
    <property type="match status" value="1"/>
</dbReference>
<evidence type="ECO:0000256" key="2">
    <source>
        <dbReference type="ARBA" id="ARBA00022485"/>
    </source>
</evidence>
<evidence type="ECO:0000313" key="9">
    <source>
        <dbReference type="EMBL" id="EXI80956.1"/>
    </source>
</evidence>
<dbReference type="InterPro" id="IPR006311">
    <property type="entry name" value="TAT_signal"/>
</dbReference>
<feature type="domain" description="4Fe-4S ferredoxin-type" evidence="8">
    <location>
        <begin position="55"/>
        <end position="83"/>
    </location>
</feature>